<dbReference type="EMBL" id="BAAAHP010000018">
    <property type="protein sequence ID" value="GAA0923735.1"/>
    <property type="molecule type" value="Genomic_DNA"/>
</dbReference>
<protein>
    <submittedName>
        <fullName evidence="2">Uncharacterized protein</fullName>
    </submittedName>
</protein>
<accession>A0ABP3ZKX5</accession>
<keyword evidence="3" id="KW-1185">Reference proteome</keyword>
<evidence type="ECO:0000256" key="1">
    <source>
        <dbReference type="SAM" id="MobiDB-lite"/>
    </source>
</evidence>
<organism evidence="2 3">
    <name type="scientific">Pseudonocardia zijingensis</name>
    <dbReference type="NCBI Taxonomy" id="153376"/>
    <lineage>
        <taxon>Bacteria</taxon>
        <taxon>Bacillati</taxon>
        <taxon>Actinomycetota</taxon>
        <taxon>Actinomycetes</taxon>
        <taxon>Pseudonocardiales</taxon>
        <taxon>Pseudonocardiaceae</taxon>
        <taxon>Pseudonocardia</taxon>
    </lineage>
</organism>
<reference evidence="3" key="1">
    <citation type="journal article" date="2019" name="Int. J. Syst. Evol. Microbiol.">
        <title>The Global Catalogue of Microorganisms (GCM) 10K type strain sequencing project: providing services to taxonomists for standard genome sequencing and annotation.</title>
        <authorList>
            <consortium name="The Broad Institute Genomics Platform"/>
            <consortium name="The Broad Institute Genome Sequencing Center for Infectious Disease"/>
            <person name="Wu L."/>
            <person name="Ma J."/>
        </authorList>
    </citation>
    <scope>NUCLEOTIDE SEQUENCE [LARGE SCALE GENOMIC DNA]</scope>
    <source>
        <strain evidence="3">JCM 11117</strain>
    </source>
</reference>
<feature type="region of interest" description="Disordered" evidence="1">
    <location>
        <begin position="89"/>
        <end position="110"/>
    </location>
</feature>
<evidence type="ECO:0000313" key="3">
    <source>
        <dbReference type="Proteomes" id="UP001499967"/>
    </source>
</evidence>
<comment type="caution">
    <text evidence="2">The sequence shown here is derived from an EMBL/GenBank/DDBJ whole genome shotgun (WGS) entry which is preliminary data.</text>
</comment>
<gene>
    <name evidence="2" type="ORF">GCM10009559_08070</name>
</gene>
<name>A0ABP3ZKX5_9PSEU</name>
<evidence type="ECO:0000313" key="2">
    <source>
        <dbReference type="EMBL" id="GAA0923735.1"/>
    </source>
</evidence>
<feature type="region of interest" description="Disordered" evidence="1">
    <location>
        <begin position="1"/>
        <end position="69"/>
    </location>
</feature>
<dbReference type="Proteomes" id="UP001499967">
    <property type="component" value="Unassembled WGS sequence"/>
</dbReference>
<sequence length="110" mass="11309">MVAPAALLGPGSDPVAEPPQRRKGGGTLGVKAGELANPVQSVPDGTAVNTQHPGCPADHASVRQMRLQGAHEDRNKICIGAAVGPRHHQRFAEAGSPGRRSRGDCALPVI</sequence>
<proteinExistence type="predicted"/>